<dbReference type="Pfam" id="PF22468">
    <property type="entry name" value="ACT_9"/>
    <property type="match status" value="1"/>
</dbReference>
<evidence type="ECO:0000256" key="8">
    <source>
        <dbReference type="ARBA" id="ARBA00022741"/>
    </source>
</evidence>
<feature type="binding site" evidence="14">
    <location>
        <position position="47"/>
    </location>
    <ligand>
        <name>substrate</name>
    </ligand>
</feature>
<evidence type="ECO:0000256" key="4">
    <source>
        <dbReference type="ARBA" id="ARBA00005139"/>
    </source>
</evidence>
<evidence type="ECO:0000256" key="6">
    <source>
        <dbReference type="ARBA" id="ARBA00022605"/>
    </source>
</evidence>
<dbReference type="GO" id="GO:0009088">
    <property type="term" value="P:threonine biosynthetic process"/>
    <property type="evidence" value="ECO:0007669"/>
    <property type="project" value="UniProtKB-UniPathway"/>
</dbReference>
<dbReference type="NCBIfam" id="NF005155">
    <property type="entry name" value="PRK06635.1-4"/>
    <property type="match status" value="1"/>
</dbReference>
<reference evidence="18 19" key="1">
    <citation type="submission" date="2016-10" db="EMBL/GenBank/DDBJ databases">
        <authorList>
            <person name="de Groot N.N."/>
        </authorList>
    </citation>
    <scope>NUCLEOTIDE SEQUENCE [LARGE SCALE GENOMIC DNA]</scope>
    <source>
        <strain evidence="18 19">DSM 2784</strain>
    </source>
</reference>
<feature type="binding site" evidence="14">
    <location>
        <begin position="172"/>
        <end position="173"/>
    </location>
    <ligand>
        <name>ATP</name>
        <dbReference type="ChEBI" id="CHEBI:30616"/>
    </ligand>
</feature>
<feature type="binding site" evidence="14">
    <location>
        <begin position="208"/>
        <end position="209"/>
    </location>
    <ligand>
        <name>ATP</name>
        <dbReference type="ChEBI" id="CHEBI:30616"/>
    </ligand>
</feature>
<dbReference type="EMBL" id="FMWL01000021">
    <property type="protein sequence ID" value="SCZ81713.1"/>
    <property type="molecule type" value="Genomic_DNA"/>
</dbReference>
<keyword evidence="8 14" id="KW-0547">Nucleotide-binding</keyword>
<dbReference type="RefSeq" id="WP_092592824.1">
    <property type="nucleotide sequence ID" value="NZ_FMWL01000021.1"/>
</dbReference>
<dbReference type="Gene3D" id="3.40.1160.10">
    <property type="entry name" value="Acetylglutamate kinase-like"/>
    <property type="match status" value="1"/>
</dbReference>
<keyword evidence="19" id="KW-1185">Reference proteome</keyword>
<dbReference type="InterPro" id="IPR036393">
    <property type="entry name" value="AceGlu_kinase-like_sf"/>
</dbReference>
<dbReference type="CDD" id="cd04891">
    <property type="entry name" value="ACT_AK-LysC-DapG-like_1"/>
    <property type="match status" value="1"/>
</dbReference>
<protein>
    <recommendedName>
        <fullName evidence="15">Aspartokinase</fullName>
        <ecNumber evidence="15">2.7.2.4</ecNumber>
    </recommendedName>
</protein>
<dbReference type="PIRSF" id="PIRSF000726">
    <property type="entry name" value="Asp_kin"/>
    <property type="match status" value="1"/>
</dbReference>
<evidence type="ECO:0000256" key="5">
    <source>
        <dbReference type="ARBA" id="ARBA00010122"/>
    </source>
</evidence>
<dbReference type="InterPro" id="IPR001048">
    <property type="entry name" value="Asp/Glu/Uridylate_kinase"/>
</dbReference>
<organism evidence="18 19">
    <name type="scientific">Acidaminobacter hydrogenoformans DSM 2784</name>
    <dbReference type="NCBI Taxonomy" id="1120920"/>
    <lineage>
        <taxon>Bacteria</taxon>
        <taxon>Bacillati</taxon>
        <taxon>Bacillota</taxon>
        <taxon>Clostridia</taxon>
        <taxon>Peptostreptococcales</taxon>
        <taxon>Acidaminobacteraceae</taxon>
        <taxon>Acidaminobacter</taxon>
    </lineage>
</organism>
<dbReference type="InterPro" id="IPR002912">
    <property type="entry name" value="ACT_dom"/>
</dbReference>
<evidence type="ECO:0000256" key="2">
    <source>
        <dbReference type="ARBA" id="ARBA00004766"/>
    </source>
</evidence>
<keyword evidence="6 16" id="KW-0028">Amino-acid biosynthesis</keyword>
<dbReference type="NCBIfam" id="NF005154">
    <property type="entry name" value="PRK06635.1-2"/>
    <property type="match status" value="1"/>
</dbReference>
<dbReference type="OrthoDB" id="9799110at2"/>
<dbReference type="NCBIfam" id="TIGR00657">
    <property type="entry name" value="asp_kinases"/>
    <property type="match status" value="1"/>
</dbReference>
<dbReference type="PANTHER" id="PTHR21499:SF3">
    <property type="entry name" value="ASPARTOKINASE"/>
    <property type="match status" value="1"/>
</dbReference>
<dbReference type="PROSITE" id="PS00324">
    <property type="entry name" value="ASPARTOKINASE"/>
    <property type="match status" value="1"/>
</dbReference>
<keyword evidence="11" id="KW-0220">Diaminopimelate biosynthesis</keyword>
<comment type="pathway">
    <text evidence="4 16">Amino-acid biosynthesis; L-threonine biosynthesis; L-threonine from L-aspartate: step 1/5.</text>
</comment>
<comment type="pathway">
    <text evidence="2 16">Amino-acid biosynthesis; L-lysine biosynthesis via DAP pathway; (S)-tetrahydrodipicolinate from L-aspartate: step 1/4.</text>
</comment>
<comment type="catalytic activity">
    <reaction evidence="13 15">
        <text>L-aspartate + ATP = 4-phospho-L-aspartate + ADP</text>
        <dbReference type="Rhea" id="RHEA:23776"/>
        <dbReference type="ChEBI" id="CHEBI:29991"/>
        <dbReference type="ChEBI" id="CHEBI:30616"/>
        <dbReference type="ChEBI" id="CHEBI:57535"/>
        <dbReference type="ChEBI" id="CHEBI:456216"/>
        <dbReference type="EC" id="2.7.2.4"/>
    </reaction>
</comment>
<dbReference type="EC" id="2.7.2.4" evidence="15"/>
<dbReference type="GO" id="GO:0004072">
    <property type="term" value="F:aspartate kinase activity"/>
    <property type="evidence" value="ECO:0007669"/>
    <property type="project" value="UniProtKB-EC"/>
</dbReference>
<proteinExistence type="inferred from homology"/>
<dbReference type="InterPro" id="IPR018042">
    <property type="entry name" value="Aspartate_kinase_CS"/>
</dbReference>
<evidence type="ECO:0000256" key="10">
    <source>
        <dbReference type="ARBA" id="ARBA00022840"/>
    </source>
</evidence>
<evidence type="ECO:0000259" key="17">
    <source>
        <dbReference type="PROSITE" id="PS51671"/>
    </source>
</evidence>
<sequence>MNPYVLKYGGTSVESIDQIKDVAKRLAERKSLGQDLVVVISAMGQTTDQLLELAASISETPDRREVDLLLATGEQVSVALLSIALKTLGVNSVGLTGRQAGIFTDDVHTKARISRIETDRIRQHLEAGEIVVVAGFQGVNENGDITTLGRGGSDTSAVSLAAALGCTCELFTDVDGIYTVDPKILPEARKLDSISYEEMLEMASRGAKVIETRAVEFAHKYKVPVIVGLSTGDYPGTLIKELDETMEKRVVTGISVDEDCLMVTVNTVPFESKNIAKIFAAISGENIMIDMISQTAPYNSFVNLTFTSKIEDRFNIKAILEKLKAEFPTIDYVIDDSVIKLSVVGIGMVSQSGVASALFNLFAEHDIDFYQVTTSEISISYTLNAYDRDKAVHMIASAFDL</sequence>
<dbReference type="InterPro" id="IPR041740">
    <property type="entry name" value="AKii-LysC-BS"/>
</dbReference>
<gene>
    <name evidence="18" type="ORF">SAMN03080599_02962</name>
</gene>
<dbReference type="GO" id="GO:0005829">
    <property type="term" value="C:cytosol"/>
    <property type="evidence" value="ECO:0007669"/>
    <property type="project" value="TreeGrafter"/>
</dbReference>
<evidence type="ECO:0000256" key="14">
    <source>
        <dbReference type="PIRSR" id="PIRSR000726-1"/>
    </source>
</evidence>
<keyword evidence="9 15" id="KW-0418">Kinase</keyword>
<evidence type="ECO:0000256" key="12">
    <source>
        <dbReference type="ARBA" id="ARBA00023154"/>
    </source>
</evidence>
<dbReference type="Proteomes" id="UP000199208">
    <property type="component" value="Unassembled WGS sequence"/>
</dbReference>
<keyword evidence="12" id="KW-0457">Lysine biosynthesis</keyword>
<dbReference type="SUPFAM" id="SSF53633">
    <property type="entry name" value="Carbamate kinase-like"/>
    <property type="match status" value="1"/>
</dbReference>
<evidence type="ECO:0000256" key="11">
    <source>
        <dbReference type="ARBA" id="ARBA00022915"/>
    </source>
</evidence>
<dbReference type="STRING" id="1120920.SAMN03080599_02962"/>
<dbReference type="PANTHER" id="PTHR21499">
    <property type="entry name" value="ASPARTATE KINASE"/>
    <property type="match status" value="1"/>
</dbReference>
<keyword evidence="7 15" id="KW-0808">Transferase</keyword>
<accession>A0A1G5S5X0</accession>
<dbReference type="FunFam" id="3.40.1160.10:FF:000002">
    <property type="entry name" value="Aspartokinase"/>
    <property type="match status" value="1"/>
</dbReference>
<dbReference type="SUPFAM" id="SSF55021">
    <property type="entry name" value="ACT-like"/>
    <property type="match status" value="2"/>
</dbReference>
<comment type="function">
    <text evidence="1">Catalyzes the phosphorylation of the beta-carboxyl group of aspartic acid with ATP to yield 4-phospho-L-aspartate, which is involved in the branched biosynthetic pathway leading to the biosynthesis of amino acids threonine, isoleucine and methionine.</text>
</comment>
<dbReference type="InterPro" id="IPR001341">
    <property type="entry name" value="Asp_kinase"/>
</dbReference>
<feature type="binding site" evidence="14">
    <location>
        <begin position="7"/>
        <end position="10"/>
    </location>
    <ligand>
        <name>ATP</name>
        <dbReference type="ChEBI" id="CHEBI:30616"/>
    </ligand>
</feature>
<evidence type="ECO:0000256" key="1">
    <source>
        <dbReference type="ARBA" id="ARBA00003121"/>
    </source>
</evidence>
<dbReference type="Gene3D" id="3.30.2130.10">
    <property type="entry name" value="VC0802-like"/>
    <property type="match status" value="1"/>
</dbReference>
<dbReference type="GO" id="GO:0009090">
    <property type="term" value="P:homoserine biosynthetic process"/>
    <property type="evidence" value="ECO:0007669"/>
    <property type="project" value="TreeGrafter"/>
</dbReference>
<dbReference type="GO" id="GO:0005524">
    <property type="term" value="F:ATP binding"/>
    <property type="evidence" value="ECO:0007669"/>
    <property type="project" value="UniProtKB-KW"/>
</dbReference>
<feature type="binding site" evidence="14">
    <location>
        <position position="74"/>
    </location>
    <ligand>
        <name>substrate</name>
    </ligand>
</feature>
<dbReference type="InterPro" id="IPR005260">
    <property type="entry name" value="Asp_kin_monofn"/>
</dbReference>
<evidence type="ECO:0000256" key="9">
    <source>
        <dbReference type="ARBA" id="ARBA00022777"/>
    </source>
</evidence>
<dbReference type="UniPathway" id="UPA00034">
    <property type="reaction ID" value="UER00015"/>
</dbReference>
<evidence type="ECO:0000256" key="15">
    <source>
        <dbReference type="RuleBase" id="RU003448"/>
    </source>
</evidence>
<dbReference type="Pfam" id="PF00696">
    <property type="entry name" value="AA_kinase"/>
    <property type="match status" value="1"/>
</dbReference>
<dbReference type="InterPro" id="IPR045865">
    <property type="entry name" value="ACT-like_dom_sf"/>
</dbReference>
<comment type="similarity">
    <text evidence="5 15">Belongs to the aspartokinase family.</text>
</comment>
<dbReference type="AlphaFoldDB" id="A0A1G5S5X0"/>
<dbReference type="UniPathway" id="UPA00050">
    <property type="reaction ID" value="UER00461"/>
</dbReference>
<comment type="pathway">
    <text evidence="3 16">Amino-acid biosynthesis; L-methionine biosynthesis via de novo pathway; L-homoserine from L-aspartate: step 1/3.</text>
</comment>
<evidence type="ECO:0000256" key="13">
    <source>
        <dbReference type="ARBA" id="ARBA00047872"/>
    </source>
</evidence>
<evidence type="ECO:0000313" key="19">
    <source>
        <dbReference type="Proteomes" id="UP000199208"/>
    </source>
</evidence>
<dbReference type="PROSITE" id="PS51671">
    <property type="entry name" value="ACT"/>
    <property type="match status" value="1"/>
</dbReference>
<dbReference type="InterPro" id="IPR054352">
    <property type="entry name" value="ACT_Aspartokinase"/>
</dbReference>
<evidence type="ECO:0000313" key="18">
    <source>
        <dbReference type="EMBL" id="SCZ81713.1"/>
    </source>
</evidence>
<dbReference type="GO" id="GO:0019877">
    <property type="term" value="P:diaminopimelate biosynthetic process"/>
    <property type="evidence" value="ECO:0007669"/>
    <property type="project" value="UniProtKB-KW"/>
</dbReference>
<evidence type="ECO:0000256" key="7">
    <source>
        <dbReference type="ARBA" id="ARBA00022679"/>
    </source>
</evidence>
<evidence type="ECO:0000256" key="3">
    <source>
        <dbReference type="ARBA" id="ARBA00004986"/>
    </source>
</evidence>
<feature type="domain" description="ACT" evidence="17">
    <location>
        <begin position="263"/>
        <end position="346"/>
    </location>
</feature>
<feature type="binding site" evidence="14">
    <location>
        <position position="178"/>
    </location>
    <ligand>
        <name>ATP</name>
        <dbReference type="ChEBI" id="CHEBI:30616"/>
    </ligand>
</feature>
<name>A0A1G5S5X0_9FIRM</name>
<dbReference type="GO" id="GO:0009089">
    <property type="term" value="P:lysine biosynthetic process via diaminopimelate"/>
    <property type="evidence" value="ECO:0007669"/>
    <property type="project" value="UniProtKB-UniPathway"/>
</dbReference>
<dbReference type="CDD" id="cd04261">
    <property type="entry name" value="AAK_AKii-LysC-BS"/>
    <property type="match status" value="1"/>
</dbReference>
<keyword evidence="10 14" id="KW-0067">ATP-binding</keyword>
<evidence type="ECO:0000256" key="16">
    <source>
        <dbReference type="RuleBase" id="RU004249"/>
    </source>
</evidence>
<dbReference type="UniPathway" id="UPA00051">
    <property type="reaction ID" value="UER00462"/>
</dbReference>